<evidence type="ECO:0000256" key="7">
    <source>
        <dbReference type="ARBA" id="ARBA00022932"/>
    </source>
</evidence>
<evidence type="ECO:0000256" key="5">
    <source>
        <dbReference type="ARBA" id="ARBA00022695"/>
    </source>
</evidence>
<dbReference type="GO" id="GO:0003887">
    <property type="term" value="F:DNA-directed DNA polymerase activity"/>
    <property type="evidence" value="ECO:0007669"/>
    <property type="project" value="UniProtKB-KW"/>
</dbReference>
<comment type="similarity">
    <text evidence="2">Belongs to the beta sliding clamp family.</text>
</comment>
<evidence type="ECO:0000313" key="10">
    <source>
        <dbReference type="EMBL" id="GFC71964.1"/>
    </source>
</evidence>
<dbReference type="GO" id="GO:0009360">
    <property type="term" value="C:DNA polymerase III complex"/>
    <property type="evidence" value="ECO:0007669"/>
    <property type="project" value="InterPro"/>
</dbReference>
<evidence type="ECO:0000256" key="2">
    <source>
        <dbReference type="ARBA" id="ARBA00010752"/>
    </source>
</evidence>
<keyword evidence="8" id="KW-0238">DNA-binding</keyword>
<feature type="non-terminal residue" evidence="10">
    <location>
        <position position="222"/>
    </location>
</feature>
<dbReference type="InterPro" id="IPR046938">
    <property type="entry name" value="DNA_clamp_sf"/>
</dbReference>
<evidence type="ECO:0000256" key="1">
    <source>
        <dbReference type="ARBA" id="ARBA00004496"/>
    </source>
</evidence>
<organism evidence="10">
    <name type="scientific">Tanacetum cinerariifolium</name>
    <name type="common">Dalmatian daisy</name>
    <name type="synonym">Chrysanthemum cinerariifolium</name>
    <dbReference type="NCBI Taxonomy" id="118510"/>
    <lineage>
        <taxon>Eukaryota</taxon>
        <taxon>Viridiplantae</taxon>
        <taxon>Streptophyta</taxon>
        <taxon>Embryophyta</taxon>
        <taxon>Tracheophyta</taxon>
        <taxon>Spermatophyta</taxon>
        <taxon>Magnoliopsida</taxon>
        <taxon>eudicotyledons</taxon>
        <taxon>Gunneridae</taxon>
        <taxon>Pentapetalae</taxon>
        <taxon>asterids</taxon>
        <taxon>campanulids</taxon>
        <taxon>Asterales</taxon>
        <taxon>Asteraceae</taxon>
        <taxon>Asteroideae</taxon>
        <taxon>Anthemideae</taxon>
        <taxon>Anthemidinae</taxon>
        <taxon>Tanacetum</taxon>
    </lineage>
</organism>
<dbReference type="InterPro" id="IPR019854">
    <property type="entry name" value="Motility-assoc_prot_GldC"/>
</dbReference>
<dbReference type="InterPro" id="IPR001001">
    <property type="entry name" value="DNA_polIII_beta"/>
</dbReference>
<evidence type="ECO:0000256" key="3">
    <source>
        <dbReference type="ARBA" id="ARBA00022490"/>
    </source>
</evidence>
<dbReference type="AlphaFoldDB" id="A0A699QLL1"/>
<evidence type="ECO:0000256" key="4">
    <source>
        <dbReference type="ARBA" id="ARBA00022679"/>
    </source>
</evidence>
<dbReference type="GO" id="GO:0008408">
    <property type="term" value="F:3'-5' exonuclease activity"/>
    <property type="evidence" value="ECO:0007669"/>
    <property type="project" value="InterPro"/>
</dbReference>
<comment type="caution">
    <text evidence="10">The sequence shown here is derived from an EMBL/GenBank/DDBJ whole genome shotgun (WGS) entry which is preliminary data.</text>
</comment>
<dbReference type="PANTHER" id="PTHR30478:SF0">
    <property type="entry name" value="BETA SLIDING CLAMP"/>
    <property type="match status" value="1"/>
</dbReference>
<keyword evidence="4" id="KW-0808">Transferase</keyword>
<reference evidence="10" key="1">
    <citation type="journal article" date="2019" name="Sci. Rep.">
        <title>Draft genome of Tanacetum cinerariifolium, the natural source of mosquito coil.</title>
        <authorList>
            <person name="Yamashiro T."/>
            <person name="Shiraishi A."/>
            <person name="Satake H."/>
            <person name="Nakayama K."/>
        </authorList>
    </citation>
    <scope>NUCLEOTIDE SEQUENCE</scope>
</reference>
<feature type="non-terminal residue" evidence="10">
    <location>
        <position position="1"/>
    </location>
</feature>
<keyword evidence="3" id="KW-0963">Cytoplasm</keyword>
<dbReference type="Gene3D" id="3.10.150.10">
    <property type="entry name" value="DNA Polymerase III, subunit A, domain 2"/>
    <property type="match status" value="1"/>
</dbReference>
<accession>A0A699QLL1</accession>
<dbReference type="GO" id="GO:0005737">
    <property type="term" value="C:cytoplasm"/>
    <property type="evidence" value="ECO:0007669"/>
    <property type="project" value="UniProtKB-SubCell"/>
</dbReference>
<name>A0A699QLL1_TANCI</name>
<dbReference type="InterPro" id="IPR022635">
    <property type="entry name" value="DNA_polIII_beta_C"/>
</dbReference>
<proteinExistence type="inferred from homology"/>
<dbReference type="Pfam" id="PF19937">
    <property type="entry name" value="GldC-like"/>
    <property type="match status" value="1"/>
</dbReference>
<comment type="subcellular location">
    <subcellularLocation>
        <location evidence="1">Cytoplasm</location>
    </subcellularLocation>
</comment>
<dbReference type="Pfam" id="PF02768">
    <property type="entry name" value="DNA_pol3_beta_3"/>
    <property type="match status" value="1"/>
</dbReference>
<keyword evidence="6" id="KW-0235">DNA replication</keyword>
<evidence type="ECO:0000256" key="6">
    <source>
        <dbReference type="ARBA" id="ARBA00022705"/>
    </source>
</evidence>
<keyword evidence="7" id="KW-0239">DNA-directed DNA polymerase</keyword>
<evidence type="ECO:0000259" key="9">
    <source>
        <dbReference type="Pfam" id="PF02768"/>
    </source>
</evidence>
<dbReference type="PANTHER" id="PTHR30478">
    <property type="entry name" value="DNA POLYMERASE III SUBUNIT BETA"/>
    <property type="match status" value="1"/>
</dbReference>
<dbReference type="GO" id="GO:0003677">
    <property type="term" value="F:DNA binding"/>
    <property type="evidence" value="ECO:0007669"/>
    <property type="project" value="UniProtKB-KW"/>
</dbReference>
<feature type="domain" description="DNA polymerase III beta sliding clamp C-terminal" evidence="9">
    <location>
        <begin position="10"/>
        <end position="73"/>
    </location>
</feature>
<gene>
    <name evidence="10" type="ORF">Tci_843934</name>
</gene>
<dbReference type="GO" id="GO:0006271">
    <property type="term" value="P:DNA strand elongation involved in DNA replication"/>
    <property type="evidence" value="ECO:0007669"/>
    <property type="project" value="TreeGrafter"/>
</dbReference>
<dbReference type="NCBIfam" id="TIGR03515">
    <property type="entry name" value="GldC"/>
    <property type="match status" value="1"/>
</dbReference>
<protein>
    <recommendedName>
        <fullName evidence="9">DNA polymerase III beta sliding clamp C-terminal domain-containing protein</fullName>
    </recommendedName>
</protein>
<dbReference type="SUPFAM" id="SSF55979">
    <property type="entry name" value="DNA clamp"/>
    <property type="match status" value="1"/>
</dbReference>
<sequence>VISAEDLDFSNEAKETLACQYDGEDMEIGFNARFLLEMLSNIDSEDITLELSTPNRAGLLMPAQADENESILMLVMPETSCLFHIHLSFSPLVWVYLQNPFNLFESVMKKSEIRFSIALDDQKVPEAISWQATDAGQDIHFAKAINISIWDRNADGTMKIDLWTKDMPTDAMKYFVVDTIGSMAETIITATSDQKMAAKMRALCQELTDYLEEQGQDDRPNL</sequence>
<keyword evidence="5" id="KW-0548">Nucleotidyltransferase</keyword>
<dbReference type="EMBL" id="BKCJ011035734">
    <property type="protein sequence ID" value="GFC71964.1"/>
    <property type="molecule type" value="Genomic_DNA"/>
</dbReference>
<evidence type="ECO:0000256" key="8">
    <source>
        <dbReference type="ARBA" id="ARBA00023125"/>
    </source>
</evidence>